<gene>
    <name evidence="1" type="ORF">BCV71DRAFT_184042</name>
</gene>
<evidence type="ECO:0000313" key="1">
    <source>
        <dbReference type="EMBL" id="ORE16093.1"/>
    </source>
</evidence>
<sequence>CTSSHPAQTSILDLTDLDMCLTNKVFTKKEIEEMKAYQNDGMAKELPDEYKKYLNKFNCQNASELRSKLSETKESERSYDRSKSFDLDWIEHSVYTLLREYGDGSFKLYDNEQWYNVLIRGLIDRCFET</sequence>
<name>A0A1X0RVK2_RHIZD</name>
<dbReference type="EMBL" id="KV921397">
    <property type="protein sequence ID" value="ORE16093.1"/>
    <property type="molecule type" value="Genomic_DNA"/>
</dbReference>
<accession>A0A1X0RVK2</accession>
<reference evidence="1 2" key="1">
    <citation type="journal article" date="2016" name="Proc. Natl. Acad. Sci. U.S.A.">
        <title>Lipid metabolic changes in an early divergent fungus govern the establishment of a mutualistic symbiosis with endobacteria.</title>
        <authorList>
            <person name="Lastovetsky O.A."/>
            <person name="Gaspar M.L."/>
            <person name="Mondo S.J."/>
            <person name="LaButti K.M."/>
            <person name="Sandor L."/>
            <person name="Grigoriev I.V."/>
            <person name="Henry S.A."/>
            <person name="Pawlowska T.E."/>
        </authorList>
    </citation>
    <scope>NUCLEOTIDE SEQUENCE [LARGE SCALE GENOMIC DNA]</scope>
    <source>
        <strain evidence="1 2">ATCC 11559</strain>
    </source>
</reference>
<proteinExistence type="predicted"/>
<dbReference type="OMA" id="QNDGMAK"/>
<dbReference type="Proteomes" id="UP000242381">
    <property type="component" value="Unassembled WGS sequence"/>
</dbReference>
<evidence type="ECO:0000313" key="2">
    <source>
        <dbReference type="Proteomes" id="UP000242381"/>
    </source>
</evidence>
<protein>
    <submittedName>
        <fullName evidence="1">Uncharacterized protein</fullName>
    </submittedName>
</protein>
<dbReference type="AlphaFoldDB" id="A0A1X0RVK2"/>
<feature type="non-terminal residue" evidence="1">
    <location>
        <position position="1"/>
    </location>
</feature>
<organism evidence="1 2">
    <name type="scientific">Rhizopus microsporus</name>
    <dbReference type="NCBI Taxonomy" id="58291"/>
    <lineage>
        <taxon>Eukaryota</taxon>
        <taxon>Fungi</taxon>
        <taxon>Fungi incertae sedis</taxon>
        <taxon>Mucoromycota</taxon>
        <taxon>Mucoromycotina</taxon>
        <taxon>Mucoromycetes</taxon>
        <taxon>Mucorales</taxon>
        <taxon>Mucorineae</taxon>
        <taxon>Rhizopodaceae</taxon>
        <taxon>Rhizopus</taxon>
    </lineage>
</organism>